<feature type="coiled-coil region" evidence="1">
    <location>
        <begin position="159"/>
        <end position="203"/>
    </location>
</feature>
<evidence type="ECO:0000313" key="3">
    <source>
        <dbReference type="EMBL" id="OGF81106.1"/>
    </source>
</evidence>
<dbReference type="GO" id="GO:0004222">
    <property type="term" value="F:metalloendopeptidase activity"/>
    <property type="evidence" value="ECO:0007669"/>
    <property type="project" value="TreeGrafter"/>
</dbReference>
<feature type="coiled-coil region" evidence="1">
    <location>
        <begin position="29"/>
        <end position="91"/>
    </location>
</feature>
<dbReference type="EMBL" id="MFID01000018">
    <property type="protein sequence ID" value="OGF81106.1"/>
    <property type="molecule type" value="Genomic_DNA"/>
</dbReference>
<gene>
    <name evidence="3" type="ORF">A2930_00860</name>
</gene>
<keyword evidence="1" id="KW-0175">Coiled coil</keyword>
<dbReference type="PANTHER" id="PTHR21666">
    <property type="entry name" value="PEPTIDASE-RELATED"/>
    <property type="match status" value="1"/>
</dbReference>
<comment type="caution">
    <text evidence="3">The sequence shown here is derived from an EMBL/GenBank/DDBJ whole genome shotgun (WGS) entry which is preliminary data.</text>
</comment>
<dbReference type="InterPro" id="IPR050570">
    <property type="entry name" value="Cell_wall_metabolism_enzyme"/>
</dbReference>
<name>A0A1F5WZL6_9BACT</name>
<dbReference type="Proteomes" id="UP000178114">
    <property type="component" value="Unassembled WGS sequence"/>
</dbReference>
<evidence type="ECO:0000259" key="2">
    <source>
        <dbReference type="Pfam" id="PF01551"/>
    </source>
</evidence>
<dbReference type="Gene3D" id="6.10.250.3150">
    <property type="match status" value="1"/>
</dbReference>
<sequence length="416" mass="45993">MRRNVKIAVLGLFIVLWAGFNTPAFGLTADDLKKQIADKNSEILKLEGEIKQFQGSISETQANAKTLTAAITQLNNQIKSLTAQINLTSKKISKKELEITELQNGIGEAETSMHSRQQAIGMILENLKQSEEDTVLETFLKYGTISDFFTELNNINLLNEKMRQNYNELMVIKEDLQMRKSDAEDANAELKTLKGDLTDQKQIETQGKNEKSKLLTQTKNQEASYQKLLKDREAKRIEIYAEIRAIESQLVKLVDFSSLPSFGSGVLLRPIAGGKITQLFGNTEFAQITDVYANGFHNGIDFGTQVGTPVLAADEGVIKATGDSDIACYKGSYGKWILVEHPNKLATLYAHLSLIKVVKGQAVARGAIIASSGNTGYTTGPHLHFTVYDARTVQFKPSRVCGVLPYGGYLDPMLYI</sequence>
<dbReference type="AlphaFoldDB" id="A0A1F5WZL6"/>
<reference evidence="3 4" key="1">
    <citation type="journal article" date="2016" name="Nat. Commun.">
        <title>Thousands of microbial genomes shed light on interconnected biogeochemical processes in an aquifer system.</title>
        <authorList>
            <person name="Anantharaman K."/>
            <person name="Brown C.T."/>
            <person name="Hug L.A."/>
            <person name="Sharon I."/>
            <person name="Castelle C.J."/>
            <person name="Probst A.J."/>
            <person name="Thomas B.C."/>
            <person name="Singh A."/>
            <person name="Wilkins M.J."/>
            <person name="Karaoz U."/>
            <person name="Brodie E.L."/>
            <person name="Williams K.H."/>
            <person name="Hubbard S.S."/>
            <person name="Banfield J.F."/>
        </authorList>
    </citation>
    <scope>NUCLEOTIDE SEQUENCE [LARGE SCALE GENOMIC DNA]</scope>
</reference>
<dbReference type="STRING" id="1798351.A2930_00860"/>
<accession>A0A1F5WZL6</accession>
<dbReference type="PANTHER" id="PTHR21666:SF270">
    <property type="entry name" value="MUREIN HYDROLASE ACTIVATOR ENVC"/>
    <property type="match status" value="1"/>
</dbReference>
<dbReference type="Pfam" id="PF01551">
    <property type="entry name" value="Peptidase_M23"/>
    <property type="match status" value="1"/>
</dbReference>
<dbReference type="CDD" id="cd12797">
    <property type="entry name" value="M23_peptidase"/>
    <property type="match status" value="1"/>
</dbReference>
<evidence type="ECO:0000313" key="4">
    <source>
        <dbReference type="Proteomes" id="UP000178114"/>
    </source>
</evidence>
<evidence type="ECO:0000256" key="1">
    <source>
        <dbReference type="SAM" id="Coils"/>
    </source>
</evidence>
<dbReference type="InterPro" id="IPR011055">
    <property type="entry name" value="Dup_hybrid_motif"/>
</dbReference>
<proteinExistence type="predicted"/>
<dbReference type="SUPFAM" id="SSF51261">
    <property type="entry name" value="Duplicated hybrid motif"/>
    <property type="match status" value="1"/>
</dbReference>
<dbReference type="InterPro" id="IPR016047">
    <property type="entry name" value="M23ase_b-sheet_dom"/>
</dbReference>
<feature type="domain" description="M23ase beta-sheet core" evidence="2">
    <location>
        <begin position="296"/>
        <end position="390"/>
    </location>
</feature>
<organism evidence="3 4">
    <name type="scientific">Candidatus Giovannonibacteria bacterium RIFCSPLOWO2_01_FULL_45_34</name>
    <dbReference type="NCBI Taxonomy" id="1798351"/>
    <lineage>
        <taxon>Bacteria</taxon>
        <taxon>Candidatus Giovannoniibacteriota</taxon>
    </lineage>
</organism>
<protein>
    <recommendedName>
        <fullName evidence="2">M23ase beta-sheet core domain-containing protein</fullName>
    </recommendedName>
</protein>
<dbReference type="Gene3D" id="2.70.70.10">
    <property type="entry name" value="Glucose Permease (Domain IIA)"/>
    <property type="match status" value="1"/>
</dbReference>